<organism evidence="1 2">
    <name type="scientific">Clostridium beijerinckii</name>
    <name type="common">Clostridium MP</name>
    <dbReference type="NCBI Taxonomy" id="1520"/>
    <lineage>
        <taxon>Bacteria</taxon>
        <taxon>Bacillati</taxon>
        <taxon>Bacillota</taxon>
        <taxon>Clostridia</taxon>
        <taxon>Eubacteriales</taxon>
        <taxon>Clostridiaceae</taxon>
        <taxon>Clostridium</taxon>
    </lineage>
</organism>
<comment type="caution">
    <text evidence="1">The sequence shown here is derived from an EMBL/GenBank/DDBJ whole genome shotgun (WGS) entry which is preliminary data.</text>
</comment>
<dbReference type="EMBL" id="JABTDW010000001">
    <property type="protein sequence ID" value="NSB15833.1"/>
    <property type="molecule type" value="Genomic_DNA"/>
</dbReference>
<accession>A0AAE5H8B8</accession>
<sequence length="144" mass="16971">MIKYVELLYNTTVLLKKTFGYKISIKKNEQEVKIPTFFVSVTPLTTDPYLRYNEKLVNISITFTDKVVTEEQLLDMQDQLNELFDIYLDIGSRKLVFGKKKFNKADDFVTLILTLNYLDDKTTIPDQEKYTKLMEELIYKDGDK</sequence>
<evidence type="ECO:0000313" key="2">
    <source>
        <dbReference type="Proteomes" id="UP000822184"/>
    </source>
</evidence>
<evidence type="ECO:0000313" key="1">
    <source>
        <dbReference type="EMBL" id="NSB15833.1"/>
    </source>
</evidence>
<proteinExistence type="predicted"/>
<dbReference type="AlphaFoldDB" id="A0AAE5H8B8"/>
<evidence type="ECO:0008006" key="3">
    <source>
        <dbReference type="Google" id="ProtNLM"/>
    </source>
</evidence>
<dbReference type="RefSeq" id="WP_077855544.1">
    <property type="nucleotide sequence ID" value="NZ_JABTDW010000001.1"/>
</dbReference>
<name>A0AAE5H8B8_CLOBE</name>
<protein>
    <recommendedName>
        <fullName evidence="3">Phage protein</fullName>
    </recommendedName>
</protein>
<dbReference type="Proteomes" id="UP000822184">
    <property type="component" value="Unassembled WGS sequence"/>
</dbReference>
<dbReference type="Pfam" id="PF20765">
    <property type="entry name" value="Phage_tail_terminator_8"/>
    <property type="match status" value="1"/>
</dbReference>
<reference evidence="1" key="1">
    <citation type="submission" date="2020-06" db="EMBL/GenBank/DDBJ databases">
        <title>Genomic insights into acetone-butanol-ethanol (ABE) fermentation by sequencing solventogenic clostridia strains.</title>
        <authorList>
            <person name="Brown S."/>
        </authorList>
    </citation>
    <scope>NUCLEOTIDE SEQUENCE</scope>
    <source>
        <strain evidence="1">DJ123</strain>
    </source>
</reference>
<gene>
    <name evidence="1" type="ORF">BCD95_004092</name>
</gene>
<dbReference type="InterPro" id="IPR049254">
    <property type="entry name" value="Phage_tail_terminator"/>
</dbReference>